<accession>R0IBX0</accession>
<dbReference type="RefSeq" id="XP_008029750.1">
    <property type="nucleotide sequence ID" value="XM_008031559.1"/>
</dbReference>
<evidence type="ECO:0000313" key="2">
    <source>
        <dbReference type="Proteomes" id="UP000016935"/>
    </source>
</evidence>
<dbReference type="GeneID" id="19399369"/>
<dbReference type="EMBL" id="KB908844">
    <property type="protein sequence ID" value="EOA82711.1"/>
    <property type="molecule type" value="Genomic_DNA"/>
</dbReference>
<dbReference type="AlphaFoldDB" id="R0IBX0"/>
<proteinExistence type="predicted"/>
<dbReference type="Proteomes" id="UP000016935">
    <property type="component" value="Unassembled WGS sequence"/>
</dbReference>
<reference evidence="1 2" key="1">
    <citation type="journal article" date="2012" name="PLoS Pathog.">
        <title>Diverse lifestyles and strategies of plant pathogenesis encoded in the genomes of eighteen Dothideomycetes fungi.</title>
        <authorList>
            <person name="Ohm R.A."/>
            <person name="Feau N."/>
            <person name="Henrissat B."/>
            <person name="Schoch C.L."/>
            <person name="Horwitz B.A."/>
            <person name="Barry K.W."/>
            <person name="Condon B.J."/>
            <person name="Copeland A.C."/>
            <person name="Dhillon B."/>
            <person name="Glaser F."/>
            <person name="Hesse C.N."/>
            <person name="Kosti I."/>
            <person name="LaButti K."/>
            <person name="Lindquist E.A."/>
            <person name="Lucas S."/>
            <person name="Salamov A.A."/>
            <person name="Bradshaw R.E."/>
            <person name="Ciuffetti L."/>
            <person name="Hamelin R.C."/>
            <person name="Kema G.H.J."/>
            <person name="Lawrence C."/>
            <person name="Scott J.A."/>
            <person name="Spatafora J.W."/>
            <person name="Turgeon B.G."/>
            <person name="de Wit P.J.G.M."/>
            <person name="Zhong S."/>
            <person name="Goodwin S.B."/>
            <person name="Grigoriev I.V."/>
        </authorList>
    </citation>
    <scope>NUCLEOTIDE SEQUENCE [LARGE SCALE GENOMIC DNA]</scope>
    <source>
        <strain evidence="2">28A</strain>
    </source>
</reference>
<sequence length="68" mass="7923">MPDGTLTTLRRWTKNNRLDGEGSYVARLRPKVYYLENSGTHAETEPPPEPPSASRYWLVARELVCRYR</sequence>
<name>R0IBX0_EXST2</name>
<evidence type="ECO:0000313" key="1">
    <source>
        <dbReference type="EMBL" id="EOA82711.1"/>
    </source>
</evidence>
<protein>
    <submittedName>
        <fullName evidence="1">Uncharacterized protein</fullName>
    </submittedName>
</protein>
<dbReference type="HOGENOM" id="CLU_2795578_0_0_1"/>
<gene>
    <name evidence="1" type="ORF">SETTUDRAFT_165131</name>
</gene>
<reference evidence="1 2" key="2">
    <citation type="journal article" date="2013" name="PLoS Genet.">
        <title>Comparative genome structure, secondary metabolite, and effector coding capacity across Cochliobolus pathogens.</title>
        <authorList>
            <person name="Condon B.J."/>
            <person name="Leng Y."/>
            <person name="Wu D."/>
            <person name="Bushley K.E."/>
            <person name="Ohm R.A."/>
            <person name="Otillar R."/>
            <person name="Martin J."/>
            <person name="Schackwitz W."/>
            <person name="Grimwood J."/>
            <person name="MohdZainudin N."/>
            <person name="Xue C."/>
            <person name="Wang R."/>
            <person name="Manning V.A."/>
            <person name="Dhillon B."/>
            <person name="Tu Z.J."/>
            <person name="Steffenson B.J."/>
            <person name="Salamov A."/>
            <person name="Sun H."/>
            <person name="Lowry S."/>
            <person name="LaButti K."/>
            <person name="Han J."/>
            <person name="Copeland A."/>
            <person name="Lindquist E."/>
            <person name="Barry K."/>
            <person name="Schmutz J."/>
            <person name="Baker S.E."/>
            <person name="Ciuffetti L.M."/>
            <person name="Grigoriev I.V."/>
            <person name="Zhong S."/>
            <person name="Turgeon B.G."/>
        </authorList>
    </citation>
    <scope>NUCLEOTIDE SEQUENCE [LARGE SCALE GENOMIC DNA]</scope>
    <source>
        <strain evidence="2">28A</strain>
    </source>
</reference>
<keyword evidence="2" id="KW-1185">Reference proteome</keyword>
<organism evidence="1 2">
    <name type="scientific">Exserohilum turcicum (strain 28A)</name>
    <name type="common">Northern leaf blight fungus</name>
    <name type="synonym">Setosphaeria turcica</name>
    <dbReference type="NCBI Taxonomy" id="671987"/>
    <lineage>
        <taxon>Eukaryota</taxon>
        <taxon>Fungi</taxon>
        <taxon>Dikarya</taxon>
        <taxon>Ascomycota</taxon>
        <taxon>Pezizomycotina</taxon>
        <taxon>Dothideomycetes</taxon>
        <taxon>Pleosporomycetidae</taxon>
        <taxon>Pleosporales</taxon>
        <taxon>Pleosporineae</taxon>
        <taxon>Pleosporaceae</taxon>
        <taxon>Exserohilum</taxon>
    </lineage>
</organism>